<dbReference type="Proteomes" id="UP000050349">
    <property type="component" value="Unassembled WGS sequence"/>
</dbReference>
<protein>
    <submittedName>
        <fullName evidence="1">Uncharacterized protein</fullName>
    </submittedName>
</protein>
<reference evidence="1 2" key="1">
    <citation type="submission" date="2015-09" db="EMBL/GenBank/DDBJ databases">
        <authorList>
            <person name="Jackson K.R."/>
            <person name="Lunt B.L."/>
            <person name="Fisher J.N.B."/>
            <person name="Gardner A.V."/>
            <person name="Bailey M.E."/>
            <person name="Deus L.M."/>
            <person name="Earl A.S."/>
            <person name="Gibby P.D."/>
            <person name="Hartmann K.A."/>
            <person name="Liu J.E."/>
            <person name="Manci A.M."/>
            <person name="Nielsen D.A."/>
            <person name="Solomon M.B."/>
            <person name="Breakwell D.P."/>
            <person name="Burnett S.H."/>
            <person name="Grose J.H."/>
        </authorList>
    </citation>
    <scope>NUCLEOTIDE SEQUENCE [LARGE SCALE GENOMIC DNA]</scope>
    <source>
        <strain evidence="1 2">S613</strain>
    </source>
</reference>
<organism evidence="1 2">
    <name type="scientific">Pseudomonas fluorescens</name>
    <dbReference type="NCBI Taxonomy" id="294"/>
    <lineage>
        <taxon>Bacteria</taxon>
        <taxon>Pseudomonadati</taxon>
        <taxon>Pseudomonadota</taxon>
        <taxon>Gammaproteobacteria</taxon>
        <taxon>Pseudomonadales</taxon>
        <taxon>Pseudomonadaceae</taxon>
        <taxon>Pseudomonas</taxon>
    </lineage>
</organism>
<sequence>MNQKRAIKGPFLLNLKSPGQPRLDSARAVFSFPLFQRFVIATFGFDNFAGVRVFVDLNLAWLAAAGFRFGCWSATARMWIKQVDHVFQAVAILGQQRAKLRFEFDFFLEASIVFQGFESLVLLGEVFLKLTEFCEFGQSTRFGTPSADDYSGLVNAKSSVMDCPVFNRPSVKTQERYSR</sequence>
<dbReference type="EMBL" id="LJXB01000068">
    <property type="protein sequence ID" value="KPU60485.1"/>
    <property type="molecule type" value="Genomic_DNA"/>
</dbReference>
<evidence type="ECO:0000313" key="1">
    <source>
        <dbReference type="EMBL" id="KPU60485.1"/>
    </source>
</evidence>
<name>A0A0P9BC53_PSEFL</name>
<comment type="caution">
    <text evidence="1">The sequence shown here is derived from an EMBL/GenBank/DDBJ whole genome shotgun (WGS) entry which is preliminary data.</text>
</comment>
<evidence type="ECO:0000313" key="2">
    <source>
        <dbReference type="Proteomes" id="UP000050349"/>
    </source>
</evidence>
<dbReference type="AlphaFoldDB" id="A0A0P9BC53"/>
<accession>A0A0P9BC53</accession>
<proteinExistence type="predicted"/>
<gene>
    <name evidence="1" type="ORF">AN403_4139</name>
</gene>